<protein>
    <submittedName>
        <fullName evidence="2">Uncharacterized protein</fullName>
    </submittedName>
</protein>
<evidence type="ECO:0000313" key="2">
    <source>
        <dbReference type="EMBL" id="TDP96335.1"/>
    </source>
</evidence>
<comment type="caution">
    <text evidence="2">The sequence shown here is derived from an EMBL/GenBank/DDBJ whole genome shotgun (WGS) entry which is preliminary data.</text>
</comment>
<feature type="transmembrane region" description="Helical" evidence="1">
    <location>
        <begin position="200"/>
        <end position="216"/>
    </location>
</feature>
<reference evidence="2 3" key="1">
    <citation type="submission" date="2019-03" db="EMBL/GenBank/DDBJ databases">
        <title>Genomic Encyclopedia of Type Strains, Phase IV (KMG-IV): sequencing the most valuable type-strain genomes for metagenomic binning, comparative biology and taxonomic classification.</title>
        <authorList>
            <person name="Goeker M."/>
        </authorList>
    </citation>
    <scope>NUCLEOTIDE SEQUENCE [LARGE SCALE GENOMIC DNA]</scope>
    <source>
        <strain evidence="2 3">DSM 45361</strain>
    </source>
</reference>
<feature type="transmembrane region" description="Helical" evidence="1">
    <location>
        <begin position="222"/>
        <end position="243"/>
    </location>
</feature>
<dbReference type="RefSeq" id="WP_133851699.1">
    <property type="nucleotide sequence ID" value="NZ_SNXZ01000004.1"/>
</dbReference>
<name>A0A4R6SBS0_LABRH</name>
<accession>A0A4R6SBS0</accession>
<keyword evidence="1" id="KW-0472">Membrane</keyword>
<keyword evidence="1" id="KW-1133">Transmembrane helix</keyword>
<feature type="transmembrane region" description="Helical" evidence="1">
    <location>
        <begin position="38"/>
        <end position="56"/>
    </location>
</feature>
<gene>
    <name evidence="2" type="ORF">EV186_104320</name>
</gene>
<dbReference type="AlphaFoldDB" id="A0A4R6SBS0"/>
<keyword evidence="3" id="KW-1185">Reference proteome</keyword>
<feature type="transmembrane region" description="Helical" evidence="1">
    <location>
        <begin position="123"/>
        <end position="144"/>
    </location>
</feature>
<dbReference type="EMBL" id="SNXZ01000004">
    <property type="protein sequence ID" value="TDP96335.1"/>
    <property type="molecule type" value="Genomic_DNA"/>
</dbReference>
<evidence type="ECO:0000313" key="3">
    <source>
        <dbReference type="Proteomes" id="UP000295444"/>
    </source>
</evidence>
<organism evidence="2 3">
    <name type="scientific">Labedaea rhizosphaerae</name>
    <dbReference type="NCBI Taxonomy" id="598644"/>
    <lineage>
        <taxon>Bacteria</taxon>
        <taxon>Bacillati</taxon>
        <taxon>Actinomycetota</taxon>
        <taxon>Actinomycetes</taxon>
        <taxon>Pseudonocardiales</taxon>
        <taxon>Pseudonocardiaceae</taxon>
        <taxon>Labedaea</taxon>
    </lineage>
</organism>
<feature type="transmembrane region" description="Helical" evidence="1">
    <location>
        <begin position="68"/>
        <end position="88"/>
    </location>
</feature>
<proteinExistence type="predicted"/>
<keyword evidence="1" id="KW-0812">Transmembrane</keyword>
<sequence>MTDAQNASCWLRRNDLGWVTLTPTLTERLAARRQGTRAEIWAVAIGMVLLVVWGVLQRRAGLGPGRTPLTGVAEFAISVLVLVFGAWLGMRVQRRREREVAARMRTRVTHPGGRTVRGVLGRYYATAAVLIYAAGIAVGAVVAAESDERAIGVAFTVTVVVLGMIGAVVLFDVLRRPALAAERESLAVDDALRRMDARRAVTPYPVVVALVAGVATTPGSHVLWWLIGYGVLSAVLWGVAELLTKRSAAWTNR</sequence>
<feature type="transmembrane region" description="Helical" evidence="1">
    <location>
        <begin position="150"/>
        <end position="174"/>
    </location>
</feature>
<dbReference type="Proteomes" id="UP000295444">
    <property type="component" value="Unassembled WGS sequence"/>
</dbReference>
<evidence type="ECO:0000256" key="1">
    <source>
        <dbReference type="SAM" id="Phobius"/>
    </source>
</evidence>